<proteinExistence type="predicted"/>
<keyword evidence="2" id="KW-1185">Reference proteome</keyword>
<dbReference type="EMBL" id="JAQJVI010000003">
    <property type="protein sequence ID" value="MDA7021116.1"/>
    <property type="molecule type" value="Genomic_DNA"/>
</dbReference>
<dbReference type="Proteomes" id="UP001212337">
    <property type="component" value="Unassembled WGS sequence"/>
</dbReference>
<evidence type="ECO:0000313" key="1">
    <source>
        <dbReference type="EMBL" id="MDA7021116.1"/>
    </source>
</evidence>
<dbReference type="RefSeq" id="WP_095025334.1">
    <property type="nucleotide sequence ID" value="NZ_JAQJVI010000003.1"/>
</dbReference>
<evidence type="ECO:0000313" key="2">
    <source>
        <dbReference type="Proteomes" id="UP001212337"/>
    </source>
</evidence>
<reference evidence="1 2" key="1">
    <citation type="submission" date="2023-01" db="EMBL/GenBank/DDBJ databases">
        <title>Effects of deletion of Siderophore biosynthase gene in Pseudomonas fragi on quorum sensing and spoliage ability.</title>
        <authorList>
            <person name="Cui F."/>
            <person name="Wang D."/>
            <person name="Liu J."/>
            <person name="Wang Q."/>
            <person name="Li T."/>
            <person name="Li J."/>
        </authorList>
    </citation>
    <scope>NUCLEOTIDE SEQUENCE [LARGE SCALE GENOMIC DNA]</scope>
    <source>
        <strain evidence="1 2">MS-10</strain>
    </source>
</reference>
<organism evidence="1 2">
    <name type="scientific">Pseudomonas fragi</name>
    <dbReference type="NCBI Taxonomy" id="296"/>
    <lineage>
        <taxon>Bacteria</taxon>
        <taxon>Pseudomonadati</taxon>
        <taxon>Pseudomonadota</taxon>
        <taxon>Gammaproteobacteria</taxon>
        <taxon>Pseudomonadales</taxon>
        <taxon>Pseudomonadaceae</taxon>
        <taxon>Pseudomonas</taxon>
    </lineage>
</organism>
<protein>
    <submittedName>
        <fullName evidence="1">Uncharacterized protein</fullName>
    </submittedName>
</protein>
<sequence length="66" mass="7648">MPIRPQPFTFVCQACHWKKTVAPLSDALGLLDWCERCERCGSDVLTRQIAGVVDRTLAQWFTRLRR</sequence>
<accession>A0ABT4WM31</accession>
<name>A0ABT4WM31_PSEFR</name>
<gene>
    <name evidence="1" type="ORF">PI499_04380</name>
</gene>
<comment type="caution">
    <text evidence="1">The sequence shown here is derived from an EMBL/GenBank/DDBJ whole genome shotgun (WGS) entry which is preliminary data.</text>
</comment>